<sequence length="182" mass="20000">MSSLPDTLSYCTGHCALGGLLLAETADHTQAILLGDNDDAMRDDLQQRFPDAKLVRADEGQKQRLQAMLDWVDQPKGEFPLRKTAAPHGTAFQRSVWQALSKVRSGDTITYSELAKRLDKPRAVRAVASACAANPLAMAVPCHRVLRSDGGISGYRWGVERKKQLLQLEHQHNSKASDARPA</sequence>
<evidence type="ECO:0000256" key="6">
    <source>
        <dbReference type="ARBA" id="ARBA00022763"/>
    </source>
</evidence>
<evidence type="ECO:0000313" key="11">
    <source>
        <dbReference type="Proteomes" id="UP000242313"/>
    </source>
</evidence>
<dbReference type="AlphaFoldDB" id="A0A2A3MLS2"/>
<keyword evidence="7" id="KW-0234">DNA repair</keyword>
<dbReference type="InterPro" id="IPR036631">
    <property type="entry name" value="MGMT_N_sf"/>
</dbReference>
<evidence type="ECO:0000259" key="9">
    <source>
        <dbReference type="Pfam" id="PF01035"/>
    </source>
</evidence>
<dbReference type="SUPFAM" id="SSF46767">
    <property type="entry name" value="Methylated DNA-protein cysteine methyltransferase, C-terminal domain"/>
    <property type="match status" value="1"/>
</dbReference>
<evidence type="ECO:0000256" key="3">
    <source>
        <dbReference type="ARBA" id="ARBA00011918"/>
    </source>
</evidence>
<comment type="similarity">
    <text evidence="2">Belongs to the MGMT family.</text>
</comment>
<evidence type="ECO:0000256" key="1">
    <source>
        <dbReference type="ARBA" id="ARBA00001286"/>
    </source>
</evidence>
<dbReference type="SUPFAM" id="SSF53155">
    <property type="entry name" value="Methylated DNA-protein cysteine methyltransferase domain"/>
    <property type="match status" value="1"/>
</dbReference>
<dbReference type="InterPro" id="IPR014048">
    <property type="entry name" value="MethylDNA_cys_MeTrfase_DNA-bd"/>
</dbReference>
<accession>A0A2A3MLS2</accession>
<dbReference type="InterPro" id="IPR036217">
    <property type="entry name" value="MethylDNA_cys_MeTrfase_DNAb"/>
</dbReference>
<proteinExistence type="inferred from homology"/>
<dbReference type="GO" id="GO:0003908">
    <property type="term" value="F:methylated-DNA-[protein]-cysteine S-methyltransferase activity"/>
    <property type="evidence" value="ECO:0007669"/>
    <property type="project" value="UniProtKB-EC"/>
</dbReference>
<dbReference type="CDD" id="cd06445">
    <property type="entry name" value="ATase"/>
    <property type="match status" value="1"/>
</dbReference>
<dbReference type="PROSITE" id="PS00374">
    <property type="entry name" value="MGMT"/>
    <property type="match status" value="1"/>
</dbReference>
<dbReference type="EMBL" id="NTMR01000003">
    <property type="protein sequence ID" value="PBK05756.1"/>
    <property type="molecule type" value="Genomic_DNA"/>
</dbReference>
<keyword evidence="5" id="KW-0808">Transferase</keyword>
<keyword evidence="4" id="KW-0489">Methyltransferase</keyword>
<feature type="domain" description="Methylated-DNA-[protein]-cysteine S-methyltransferase DNA binding" evidence="9">
    <location>
        <begin position="91"/>
        <end position="170"/>
    </location>
</feature>
<dbReference type="Gene3D" id="3.30.160.70">
    <property type="entry name" value="Methylated DNA-protein cysteine methyltransferase domain"/>
    <property type="match status" value="1"/>
</dbReference>
<comment type="catalytic activity">
    <reaction evidence="1">
        <text>a 4-O-methyl-thymidine in DNA + L-cysteinyl-[protein] = a thymidine in DNA + S-methyl-L-cysteinyl-[protein]</text>
        <dbReference type="Rhea" id="RHEA:53428"/>
        <dbReference type="Rhea" id="RHEA-COMP:10131"/>
        <dbReference type="Rhea" id="RHEA-COMP:10132"/>
        <dbReference type="Rhea" id="RHEA-COMP:13555"/>
        <dbReference type="Rhea" id="RHEA-COMP:13556"/>
        <dbReference type="ChEBI" id="CHEBI:29950"/>
        <dbReference type="ChEBI" id="CHEBI:82612"/>
        <dbReference type="ChEBI" id="CHEBI:137386"/>
        <dbReference type="ChEBI" id="CHEBI:137387"/>
        <dbReference type="EC" id="2.1.1.63"/>
    </reaction>
</comment>
<dbReference type="EC" id="2.1.1.63" evidence="3"/>
<dbReference type="FunFam" id="1.10.10.10:FF:000214">
    <property type="entry name" value="Methylated-DNA--protein-cysteine methyltransferase"/>
    <property type="match status" value="1"/>
</dbReference>
<evidence type="ECO:0000256" key="2">
    <source>
        <dbReference type="ARBA" id="ARBA00008711"/>
    </source>
</evidence>
<comment type="caution">
    <text evidence="10">The sequence shown here is derived from an EMBL/GenBank/DDBJ whole genome shotgun (WGS) entry which is preliminary data.</text>
</comment>
<dbReference type="Pfam" id="PF01035">
    <property type="entry name" value="DNA_binding_1"/>
    <property type="match status" value="1"/>
</dbReference>
<dbReference type="InterPro" id="IPR001497">
    <property type="entry name" value="MethylDNA_cys_MeTrfase_AS"/>
</dbReference>
<dbReference type="Proteomes" id="UP000242313">
    <property type="component" value="Unassembled WGS sequence"/>
</dbReference>
<evidence type="ECO:0000256" key="4">
    <source>
        <dbReference type="ARBA" id="ARBA00022603"/>
    </source>
</evidence>
<dbReference type="RefSeq" id="WP_096003695.1">
    <property type="nucleotide sequence ID" value="NZ_NTMR01000003.1"/>
</dbReference>
<dbReference type="PANTHER" id="PTHR10815">
    <property type="entry name" value="METHYLATED-DNA--PROTEIN-CYSTEINE METHYLTRANSFERASE"/>
    <property type="match status" value="1"/>
</dbReference>
<dbReference type="GO" id="GO:0006281">
    <property type="term" value="P:DNA repair"/>
    <property type="evidence" value="ECO:0007669"/>
    <property type="project" value="UniProtKB-KW"/>
</dbReference>
<reference evidence="10 11" key="1">
    <citation type="submission" date="2017-09" db="EMBL/GenBank/DDBJ databases">
        <title>Pseudomonas abyssi sp. nov. isolated from Abyssopelagic Water.</title>
        <authorList>
            <person name="Wei Y."/>
        </authorList>
    </citation>
    <scope>NUCLEOTIDE SEQUENCE [LARGE SCALE GENOMIC DNA]</scope>
    <source>
        <strain evidence="10 11">MT5</strain>
    </source>
</reference>
<keyword evidence="11" id="KW-1185">Reference proteome</keyword>
<dbReference type="InterPro" id="IPR036388">
    <property type="entry name" value="WH-like_DNA-bd_sf"/>
</dbReference>
<comment type="catalytic activity">
    <reaction evidence="8">
        <text>a 6-O-methyl-2'-deoxyguanosine in DNA + L-cysteinyl-[protein] = S-methyl-L-cysteinyl-[protein] + a 2'-deoxyguanosine in DNA</text>
        <dbReference type="Rhea" id="RHEA:24000"/>
        <dbReference type="Rhea" id="RHEA-COMP:10131"/>
        <dbReference type="Rhea" id="RHEA-COMP:10132"/>
        <dbReference type="Rhea" id="RHEA-COMP:11367"/>
        <dbReference type="Rhea" id="RHEA-COMP:11368"/>
        <dbReference type="ChEBI" id="CHEBI:29950"/>
        <dbReference type="ChEBI" id="CHEBI:82612"/>
        <dbReference type="ChEBI" id="CHEBI:85445"/>
        <dbReference type="ChEBI" id="CHEBI:85448"/>
        <dbReference type="EC" id="2.1.1.63"/>
    </reaction>
</comment>
<evidence type="ECO:0000313" key="10">
    <source>
        <dbReference type="EMBL" id="PBK05756.1"/>
    </source>
</evidence>
<dbReference type="NCBIfam" id="TIGR00589">
    <property type="entry name" value="ogt"/>
    <property type="match status" value="1"/>
</dbReference>
<protein>
    <recommendedName>
        <fullName evidence="3">methylated-DNA--[protein]-cysteine S-methyltransferase</fullName>
        <ecNumber evidence="3">2.1.1.63</ecNumber>
    </recommendedName>
</protein>
<name>A0A2A3MLS2_9PSED</name>
<evidence type="ECO:0000256" key="5">
    <source>
        <dbReference type="ARBA" id="ARBA00022679"/>
    </source>
</evidence>
<dbReference type="Gene3D" id="1.10.10.10">
    <property type="entry name" value="Winged helix-like DNA-binding domain superfamily/Winged helix DNA-binding domain"/>
    <property type="match status" value="1"/>
</dbReference>
<evidence type="ECO:0000256" key="7">
    <source>
        <dbReference type="ARBA" id="ARBA00023204"/>
    </source>
</evidence>
<gene>
    <name evidence="10" type="ORF">CNQ84_04460</name>
</gene>
<organism evidence="10 11">
    <name type="scientific">Pseudomonas abyssi</name>
    <dbReference type="NCBI Taxonomy" id="170540"/>
    <lineage>
        <taxon>Bacteria</taxon>
        <taxon>Pseudomonadati</taxon>
        <taxon>Pseudomonadota</taxon>
        <taxon>Gammaproteobacteria</taxon>
        <taxon>Pseudomonadales</taxon>
        <taxon>Pseudomonadaceae</taxon>
        <taxon>Pseudomonas</taxon>
    </lineage>
</organism>
<dbReference type="PANTHER" id="PTHR10815:SF14">
    <property type="entry name" value="BIFUNCTIONAL TRANSCRIPTIONAL ACTIVATOR_DNA REPAIR ENZYME ADA"/>
    <property type="match status" value="1"/>
</dbReference>
<dbReference type="GO" id="GO:0032259">
    <property type="term" value="P:methylation"/>
    <property type="evidence" value="ECO:0007669"/>
    <property type="project" value="UniProtKB-KW"/>
</dbReference>
<keyword evidence="6" id="KW-0227">DNA damage</keyword>
<evidence type="ECO:0000256" key="8">
    <source>
        <dbReference type="ARBA" id="ARBA00049348"/>
    </source>
</evidence>